<dbReference type="GO" id="GO:0022857">
    <property type="term" value="F:transmembrane transporter activity"/>
    <property type="evidence" value="ECO:0007669"/>
    <property type="project" value="TreeGrafter"/>
</dbReference>
<evidence type="ECO:0000313" key="4">
    <source>
        <dbReference type="EMBL" id="RLV49320.1"/>
    </source>
</evidence>
<dbReference type="InterPro" id="IPR015854">
    <property type="entry name" value="ABC_transpr_LolD-like"/>
</dbReference>
<dbReference type="AlphaFoldDB" id="A0A3L8P1J5"/>
<dbReference type="Proteomes" id="UP000281708">
    <property type="component" value="Unassembled WGS sequence"/>
</dbReference>
<dbReference type="OrthoDB" id="3176024at2"/>
<dbReference type="PROSITE" id="PS50893">
    <property type="entry name" value="ABC_TRANSPORTER_2"/>
    <property type="match status" value="1"/>
</dbReference>
<reference evidence="4 5" key="1">
    <citation type="submission" date="2018-10" db="EMBL/GenBank/DDBJ databases">
        <title>Marmoricola sp. 4Q3S-7 whole genome shotgun sequence.</title>
        <authorList>
            <person name="Li F."/>
        </authorList>
    </citation>
    <scope>NUCLEOTIDE SEQUENCE [LARGE SCALE GENOMIC DNA]</scope>
    <source>
        <strain evidence="4 5">4Q3S-7</strain>
    </source>
</reference>
<evidence type="ECO:0000313" key="5">
    <source>
        <dbReference type="Proteomes" id="UP000281708"/>
    </source>
</evidence>
<keyword evidence="2 4" id="KW-0067">ATP-binding</keyword>
<dbReference type="EMBL" id="RDBE01000007">
    <property type="protein sequence ID" value="RLV49320.1"/>
    <property type="molecule type" value="Genomic_DNA"/>
</dbReference>
<keyword evidence="5" id="KW-1185">Reference proteome</keyword>
<dbReference type="InterPro" id="IPR003439">
    <property type="entry name" value="ABC_transporter-like_ATP-bd"/>
</dbReference>
<dbReference type="GO" id="GO:0005886">
    <property type="term" value="C:plasma membrane"/>
    <property type="evidence" value="ECO:0007669"/>
    <property type="project" value="TreeGrafter"/>
</dbReference>
<dbReference type="GO" id="GO:0005524">
    <property type="term" value="F:ATP binding"/>
    <property type="evidence" value="ECO:0007669"/>
    <property type="project" value="UniProtKB-KW"/>
</dbReference>
<keyword evidence="1" id="KW-0547">Nucleotide-binding</keyword>
<dbReference type="Gene3D" id="3.40.50.300">
    <property type="entry name" value="P-loop containing nucleotide triphosphate hydrolases"/>
    <property type="match status" value="1"/>
</dbReference>
<evidence type="ECO:0000259" key="3">
    <source>
        <dbReference type="PROSITE" id="PS50893"/>
    </source>
</evidence>
<name>A0A3L8P1J5_9ACTN</name>
<evidence type="ECO:0000256" key="2">
    <source>
        <dbReference type="ARBA" id="ARBA00022840"/>
    </source>
</evidence>
<feature type="domain" description="ABC transporter" evidence="3">
    <location>
        <begin position="12"/>
        <end position="253"/>
    </location>
</feature>
<dbReference type="SUPFAM" id="SSF52540">
    <property type="entry name" value="P-loop containing nucleoside triphosphate hydrolases"/>
    <property type="match status" value="1"/>
</dbReference>
<dbReference type="PANTHER" id="PTHR24220:SF685">
    <property type="entry name" value="ABC TRANSPORTER RELATED"/>
    <property type="match status" value="1"/>
</dbReference>
<organism evidence="4 5">
    <name type="scientific">Nocardioides mangrovicus</name>
    <dbReference type="NCBI Taxonomy" id="2478913"/>
    <lineage>
        <taxon>Bacteria</taxon>
        <taxon>Bacillati</taxon>
        <taxon>Actinomycetota</taxon>
        <taxon>Actinomycetes</taxon>
        <taxon>Propionibacteriales</taxon>
        <taxon>Nocardioidaceae</taxon>
        <taxon>Nocardioides</taxon>
    </lineage>
</organism>
<comment type="caution">
    <text evidence="4">The sequence shown here is derived from an EMBL/GenBank/DDBJ whole genome shotgun (WGS) entry which is preliminary data.</text>
</comment>
<sequence>MSDRQPRAGLPVSTHGLVHIYHAEGHDVAALSGVDLEVRAGEFIGLLGPSGAGKSTLLSLLGGLFRPSAGKIRVGPHELSTISPKELDDLRSREVALMLQGATRNLLPYYSARQNVAFAQTVARRGGKDLPAPTEVLEQVGLADAEVDRPLSTLTPGHLQLAAIAATVATRPGVLLADEPTSQLDHDARDQVLERIGWINRTYGTTVILVTHDPEVAAALPRTVTIRDGRVGGEGRSGEEYSVVTADGFLPLPSQVRDELPPGTLVRFHRDPEDDHYTLLPEDDRR</sequence>
<dbReference type="GO" id="GO:0016887">
    <property type="term" value="F:ATP hydrolysis activity"/>
    <property type="evidence" value="ECO:0007669"/>
    <property type="project" value="InterPro"/>
</dbReference>
<dbReference type="InterPro" id="IPR027417">
    <property type="entry name" value="P-loop_NTPase"/>
</dbReference>
<protein>
    <submittedName>
        <fullName evidence="4">ATP-binding cassette domain-containing protein</fullName>
    </submittedName>
</protein>
<accession>A0A3L8P1J5</accession>
<dbReference type="PANTHER" id="PTHR24220">
    <property type="entry name" value="IMPORT ATP-BINDING PROTEIN"/>
    <property type="match status" value="1"/>
</dbReference>
<evidence type="ECO:0000256" key="1">
    <source>
        <dbReference type="ARBA" id="ARBA00022741"/>
    </source>
</evidence>
<proteinExistence type="predicted"/>
<dbReference type="SMART" id="SM00382">
    <property type="entry name" value="AAA"/>
    <property type="match status" value="1"/>
</dbReference>
<gene>
    <name evidence="4" type="ORF">D9V37_12330</name>
</gene>
<dbReference type="InterPro" id="IPR003593">
    <property type="entry name" value="AAA+_ATPase"/>
</dbReference>
<dbReference type="RefSeq" id="WP_121806422.1">
    <property type="nucleotide sequence ID" value="NZ_RDBE01000007.1"/>
</dbReference>
<dbReference type="Pfam" id="PF00005">
    <property type="entry name" value="ABC_tran"/>
    <property type="match status" value="1"/>
</dbReference>